<evidence type="ECO:0000256" key="3">
    <source>
        <dbReference type="SAM" id="SignalP"/>
    </source>
</evidence>
<name>A0AAJ0BPP8_9PEZI</name>
<evidence type="ECO:0000313" key="4">
    <source>
        <dbReference type="EMBL" id="KAK1762188.1"/>
    </source>
</evidence>
<keyword evidence="2" id="KW-0812">Transmembrane</keyword>
<evidence type="ECO:0000313" key="5">
    <source>
        <dbReference type="Proteomes" id="UP001244011"/>
    </source>
</evidence>
<feature type="compositionally biased region" description="Polar residues" evidence="1">
    <location>
        <begin position="270"/>
        <end position="287"/>
    </location>
</feature>
<feature type="compositionally biased region" description="Low complexity" evidence="1">
    <location>
        <begin position="193"/>
        <end position="216"/>
    </location>
</feature>
<feature type="signal peptide" evidence="3">
    <location>
        <begin position="1"/>
        <end position="17"/>
    </location>
</feature>
<feature type="chain" id="PRO_5042466952" description="Mid2 domain-containing protein" evidence="3">
    <location>
        <begin position="18"/>
        <end position="396"/>
    </location>
</feature>
<dbReference type="AlphaFoldDB" id="A0AAJ0BPP8"/>
<keyword evidence="3" id="KW-0732">Signal</keyword>
<sequence length="396" mass="40474">MRPSIMLLAASGCLVDATWLRWTGDQDLVGRGSQTPRETGAAAVDMADGWTPKPTPAPGSISGADAALELFRQRRATSNTWLDDTTCGWFSGTSSSAFTCTAGSKCATDSQHVVGCGSGAYTPFFTVCLDYQAYKQGACATIGTKTGCCDSSAHGACGTYLWPGKTQRSMYRCFASPTIISMIDKPQFVIDASRSSTSHPTSSKTASPTPTDPSGGNDDDDDDDGDSGSGSTNIGAIVGGVIGGVSGLALIAGVIAWLVIRTKARRRSSGRGNQAYNPVPPSDNTSPGSGGPLLPAYQAYQQPSPMSQPGGGGGGGATTFPPTSPYPGGDRHRYASLFSQEPTPSPPPVYGYPVGKPAGSPDPPLDGGGYVAVNELDSGAVPSGHQANPVEMGAGR</sequence>
<feature type="region of interest" description="Disordered" evidence="1">
    <location>
        <begin position="266"/>
        <end position="370"/>
    </location>
</feature>
<feature type="transmembrane region" description="Helical" evidence="2">
    <location>
        <begin position="234"/>
        <end position="260"/>
    </location>
</feature>
<organism evidence="4 5">
    <name type="scientific">Phialemonium atrogriseum</name>
    <dbReference type="NCBI Taxonomy" id="1093897"/>
    <lineage>
        <taxon>Eukaryota</taxon>
        <taxon>Fungi</taxon>
        <taxon>Dikarya</taxon>
        <taxon>Ascomycota</taxon>
        <taxon>Pezizomycotina</taxon>
        <taxon>Sordariomycetes</taxon>
        <taxon>Sordariomycetidae</taxon>
        <taxon>Cephalothecales</taxon>
        <taxon>Cephalothecaceae</taxon>
        <taxon>Phialemonium</taxon>
    </lineage>
</organism>
<dbReference type="RefSeq" id="XP_060278401.1">
    <property type="nucleotide sequence ID" value="XM_060425051.1"/>
</dbReference>
<proteinExistence type="predicted"/>
<feature type="region of interest" description="Disordered" evidence="1">
    <location>
        <begin position="192"/>
        <end position="231"/>
    </location>
</feature>
<evidence type="ECO:0008006" key="6">
    <source>
        <dbReference type="Google" id="ProtNLM"/>
    </source>
</evidence>
<dbReference type="Proteomes" id="UP001244011">
    <property type="component" value="Unassembled WGS sequence"/>
</dbReference>
<feature type="region of interest" description="Disordered" evidence="1">
    <location>
        <begin position="377"/>
        <end position="396"/>
    </location>
</feature>
<keyword evidence="2" id="KW-0472">Membrane</keyword>
<reference evidence="4" key="1">
    <citation type="submission" date="2023-06" db="EMBL/GenBank/DDBJ databases">
        <title>Genome-scale phylogeny and comparative genomics of the fungal order Sordariales.</title>
        <authorList>
            <consortium name="Lawrence Berkeley National Laboratory"/>
            <person name="Hensen N."/>
            <person name="Bonometti L."/>
            <person name="Westerberg I."/>
            <person name="Brannstrom I.O."/>
            <person name="Guillou S."/>
            <person name="Cros-Aarteil S."/>
            <person name="Calhoun S."/>
            <person name="Haridas S."/>
            <person name="Kuo A."/>
            <person name="Mondo S."/>
            <person name="Pangilinan J."/>
            <person name="Riley R."/>
            <person name="Labutti K."/>
            <person name="Andreopoulos B."/>
            <person name="Lipzen A."/>
            <person name="Chen C."/>
            <person name="Yanf M."/>
            <person name="Daum C."/>
            <person name="Ng V."/>
            <person name="Clum A."/>
            <person name="Steindorff A."/>
            <person name="Ohm R."/>
            <person name="Martin F."/>
            <person name="Silar P."/>
            <person name="Natvig D."/>
            <person name="Lalanne C."/>
            <person name="Gautier V."/>
            <person name="Ament-Velasquez S.L."/>
            <person name="Kruys A."/>
            <person name="Hutchinson M.I."/>
            <person name="Powell A.J."/>
            <person name="Barry K."/>
            <person name="Miller A.N."/>
            <person name="Grigoriev I.V."/>
            <person name="Debuchy R."/>
            <person name="Gladieux P."/>
            <person name="Thoren M.H."/>
            <person name="Johannesson H."/>
        </authorList>
    </citation>
    <scope>NUCLEOTIDE SEQUENCE</scope>
    <source>
        <strain evidence="4">8032-3</strain>
    </source>
</reference>
<protein>
    <recommendedName>
        <fullName evidence="6">Mid2 domain-containing protein</fullName>
    </recommendedName>
</protein>
<keyword evidence="2" id="KW-1133">Transmembrane helix</keyword>
<comment type="caution">
    <text evidence="4">The sequence shown here is derived from an EMBL/GenBank/DDBJ whole genome shotgun (WGS) entry which is preliminary data.</text>
</comment>
<accession>A0AAJ0BPP8</accession>
<evidence type="ECO:0000256" key="2">
    <source>
        <dbReference type="SAM" id="Phobius"/>
    </source>
</evidence>
<dbReference type="EMBL" id="MU839041">
    <property type="protein sequence ID" value="KAK1762188.1"/>
    <property type="molecule type" value="Genomic_DNA"/>
</dbReference>
<dbReference type="GeneID" id="85308238"/>
<evidence type="ECO:0000256" key="1">
    <source>
        <dbReference type="SAM" id="MobiDB-lite"/>
    </source>
</evidence>
<feature type="compositionally biased region" description="Acidic residues" evidence="1">
    <location>
        <begin position="217"/>
        <end position="226"/>
    </location>
</feature>
<keyword evidence="5" id="KW-1185">Reference proteome</keyword>
<gene>
    <name evidence="4" type="ORF">QBC33DRAFT_461984</name>
</gene>